<evidence type="ECO:0000313" key="2">
    <source>
        <dbReference type="Proteomes" id="UP001324380"/>
    </source>
</evidence>
<keyword evidence="2" id="KW-1185">Reference proteome</keyword>
<sequence>MKKYIYSVLAVIVLLAACKKENSNKSSNPSGKLNHVTSMLVLLINWSF</sequence>
<reference evidence="1 2" key="1">
    <citation type="submission" date="2023-11" db="EMBL/GenBank/DDBJ databases">
        <title>Analysis of the Genomes of Mucilaginibacter gossypii cycad 4 and M. sabulilitoris SNA2: microbes with the potential for plant growth promotion.</title>
        <authorList>
            <person name="Hirsch A.M."/>
            <person name="Humm E."/>
            <person name="Rubbi M."/>
            <person name="Del Vecchio G."/>
            <person name="Ha S.M."/>
            <person name="Pellegrini M."/>
            <person name="Gunsalus R.P."/>
        </authorList>
    </citation>
    <scope>NUCLEOTIDE SEQUENCE [LARGE SCALE GENOMIC DNA]</scope>
    <source>
        <strain evidence="1 2">SNA2</strain>
    </source>
</reference>
<evidence type="ECO:0000313" key="1">
    <source>
        <dbReference type="EMBL" id="WPU95670.1"/>
    </source>
</evidence>
<protein>
    <submittedName>
        <fullName evidence="1">Uncharacterized protein</fullName>
    </submittedName>
</protein>
<dbReference type="RefSeq" id="WP_321564776.1">
    <property type="nucleotide sequence ID" value="NZ_CP139558.1"/>
</dbReference>
<dbReference type="PROSITE" id="PS51257">
    <property type="entry name" value="PROKAR_LIPOPROTEIN"/>
    <property type="match status" value="1"/>
</dbReference>
<dbReference type="Proteomes" id="UP001324380">
    <property type="component" value="Chromosome"/>
</dbReference>
<dbReference type="EMBL" id="CP139558">
    <property type="protein sequence ID" value="WPU95670.1"/>
    <property type="molecule type" value="Genomic_DNA"/>
</dbReference>
<organism evidence="1 2">
    <name type="scientific">Mucilaginibacter sabulilitoris</name>
    <dbReference type="NCBI Taxonomy" id="1173583"/>
    <lineage>
        <taxon>Bacteria</taxon>
        <taxon>Pseudomonadati</taxon>
        <taxon>Bacteroidota</taxon>
        <taxon>Sphingobacteriia</taxon>
        <taxon>Sphingobacteriales</taxon>
        <taxon>Sphingobacteriaceae</taxon>
        <taxon>Mucilaginibacter</taxon>
    </lineage>
</organism>
<name>A0ABZ0TRB3_9SPHI</name>
<gene>
    <name evidence="1" type="ORF">SNE25_09085</name>
</gene>
<proteinExistence type="predicted"/>
<accession>A0ABZ0TRB3</accession>